<reference evidence="1" key="2">
    <citation type="journal article" date="2015" name="Fish Shellfish Immunol.">
        <title>Early steps in the European eel (Anguilla anguilla)-Vibrio vulnificus interaction in the gills: Role of the RtxA13 toxin.</title>
        <authorList>
            <person name="Callol A."/>
            <person name="Pajuelo D."/>
            <person name="Ebbesson L."/>
            <person name="Teles M."/>
            <person name="MacKenzie S."/>
            <person name="Amaro C."/>
        </authorList>
    </citation>
    <scope>NUCLEOTIDE SEQUENCE</scope>
</reference>
<dbReference type="EMBL" id="GBXM01100577">
    <property type="protein sequence ID" value="JAH08000.1"/>
    <property type="molecule type" value="Transcribed_RNA"/>
</dbReference>
<protein>
    <submittedName>
        <fullName evidence="1">Uncharacterized protein</fullName>
    </submittedName>
</protein>
<evidence type="ECO:0000313" key="1">
    <source>
        <dbReference type="EMBL" id="JAH08000.1"/>
    </source>
</evidence>
<dbReference type="AlphaFoldDB" id="A0A0E9PV84"/>
<organism evidence="1">
    <name type="scientific">Anguilla anguilla</name>
    <name type="common">European freshwater eel</name>
    <name type="synonym">Muraena anguilla</name>
    <dbReference type="NCBI Taxonomy" id="7936"/>
    <lineage>
        <taxon>Eukaryota</taxon>
        <taxon>Metazoa</taxon>
        <taxon>Chordata</taxon>
        <taxon>Craniata</taxon>
        <taxon>Vertebrata</taxon>
        <taxon>Euteleostomi</taxon>
        <taxon>Actinopterygii</taxon>
        <taxon>Neopterygii</taxon>
        <taxon>Teleostei</taxon>
        <taxon>Anguilliformes</taxon>
        <taxon>Anguillidae</taxon>
        <taxon>Anguilla</taxon>
    </lineage>
</organism>
<proteinExistence type="predicted"/>
<reference evidence="1" key="1">
    <citation type="submission" date="2014-11" db="EMBL/GenBank/DDBJ databases">
        <authorList>
            <person name="Amaro Gonzalez C."/>
        </authorList>
    </citation>
    <scope>NUCLEOTIDE SEQUENCE</scope>
</reference>
<sequence length="26" mass="2991">MAAGISHFFFIRKIKIKTKTMSYPSS</sequence>
<name>A0A0E9PV84_ANGAN</name>
<accession>A0A0E9PV84</accession>